<dbReference type="Proteomes" id="UP000070589">
    <property type="component" value="Unassembled WGS sequence"/>
</dbReference>
<dbReference type="EMBL" id="LHXL01000059">
    <property type="protein sequence ID" value="KXA89054.1"/>
    <property type="molecule type" value="Genomic_DNA"/>
</dbReference>
<keyword evidence="2" id="KW-1185">Reference proteome</keyword>
<name>A0A133U4E9_9EURY</name>
<sequence>MAVAEFYYRIRTGDFDVAEKGFRRQMSRCLVTKAREWHSPYYAVNQDGEVKILDPRVEEADAVGAVFGPGGAHLVRDPGLADRIRGLDIEDAKVKAWDATCHVVAEEYAHYRDQSGKEDVPYGEPFQERIEEICESLGYGRPLDERLETFLPRAVGMVKEMYADVPEMEGKTPGELTRTAYDLHRPEVSSVLEEVLHAAEYDEYYEPPFAKHGRVPTHRAQQVLLPRELEDRTEGVETILVASLHF</sequence>
<dbReference type="AlphaFoldDB" id="A0A133U4E9"/>
<reference evidence="1 2" key="1">
    <citation type="journal article" date="2016" name="Sci. Rep.">
        <title>Metabolic traits of an uncultured archaeal lineage -MSBL1- from brine pools of the Red Sea.</title>
        <authorList>
            <person name="Mwirichia R."/>
            <person name="Alam I."/>
            <person name="Rashid M."/>
            <person name="Vinu M."/>
            <person name="Ba-Alawi W."/>
            <person name="Anthony Kamau A."/>
            <person name="Kamanda Ngugi D."/>
            <person name="Goker M."/>
            <person name="Klenk H.P."/>
            <person name="Bajic V."/>
            <person name="Stingl U."/>
        </authorList>
    </citation>
    <scope>NUCLEOTIDE SEQUENCE [LARGE SCALE GENOMIC DNA]</scope>
    <source>
        <strain evidence="1">SCGC-AAA259D14</strain>
    </source>
</reference>
<organism evidence="1 2">
    <name type="scientific">candidate division MSBL1 archaeon SCGC-AAA259D14</name>
    <dbReference type="NCBI Taxonomy" id="1698261"/>
    <lineage>
        <taxon>Archaea</taxon>
        <taxon>Methanobacteriati</taxon>
        <taxon>Methanobacteriota</taxon>
        <taxon>candidate division MSBL1</taxon>
    </lineage>
</organism>
<gene>
    <name evidence="1" type="ORF">AKJ62_03875</name>
</gene>
<accession>A0A133U4E9</accession>
<proteinExistence type="predicted"/>
<comment type="caution">
    <text evidence="1">The sequence shown here is derived from an EMBL/GenBank/DDBJ whole genome shotgun (WGS) entry which is preliminary data.</text>
</comment>
<evidence type="ECO:0000313" key="1">
    <source>
        <dbReference type="EMBL" id="KXA89054.1"/>
    </source>
</evidence>
<evidence type="ECO:0000313" key="2">
    <source>
        <dbReference type="Proteomes" id="UP000070589"/>
    </source>
</evidence>
<protein>
    <submittedName>
        <fullName evidence="1">Uncharacterized protein</fullName>
    </submittedName>
</protein>